<dbReference type="EMBL" id="MU393476">
    <property type="protein sequence ID" value="KAI4865103.1"/>
    <property type="molecule type" value="Genomic_DNA"/>
</dbReference>
<gene>
    <name evidence="1" type="ORF">F4820DRAFT_308031</name>
</gene>
<keyword evidence="1" id="KW-0378">Hydrolase</keyword>
<reference evidence="1 2" key="1">
    <citation type="journal article" date="2022" name="New Phytol.">
        <title>Ecological generalism drives hyperdiversity of secondary metabolite gene clusters in xylarialean endophytes.</title>
        <authorList>
            <person name="Franco M.E.E."/>
            <person name="Wisecaver J.H."/>
            <person name="Arnold A.E."/>
            <person name="Ju Y.M."/>
            <person name="Slot J.C."/>
            <person name="Ahrendt S."/>
            <person name="Moore L.P."/>
            <person name="Eastman K.E."/>
            <person name="Scott K."/>
            <person name="Konkel Z."/>
            <person name="Mondo S.J."/>
            <person name="Kuo A."/>
            <person name="Hayes R.D."/>
            <person name="Haridas S."/>
            <person name="Andreopoulos B."/>
            <person name="Riley R."/>
            <person name="LaButti K."/>
            <person name="Pangilinan J."/>
            <person name="Lipzen A."/>
            <person name="Amirebrahimi M."/>
            <person name="Yan J."/>
            <person name="Adam C."/>
            <person name="Keymanesh K."/>
            <person name="Ng V."/>
            <person name="Louie K."/>
            <person name="Northen T."/>
            <person name="Drula E."/>
            <person name="Henrissat B."/>
            <person name="Hsieh H.M."/>
            <person name="Youens-Clark K."/>
            <person name="Lutzoni F."/>
            <person name="Miadlikowska J."/>
            <person name="Eastwood D.C."/>
            <person name="Hamelin R.C."/>
            <person name="Grigoriev I.V."/>
            <person name="U'Ren J.M."/>
        </authorList>
    </citation>
    <scope>NUCLEOTIDE SEQUENCE [LARGE SCALE GENOMIC DNA]</scope>
    <source>
        <strain evidence="1 2">CBS 119005</strain>
    </source>
</reference>
<dbReference type="Proteomes" id="UP001497700">
    <property type="component" value="Unassembled WGS sequence"/>
</dbReference>
<organism evidence="1 2">
    <name type="scientific">Hypoxylon rubiginosum</name>
    <dbReference type="NCBI Taxonomy" id="110542"/>
    <lineage>
        <taxon>Eukaryota</taxon>
        <taxon>Fungi</taxon>
        <taxon>Dikarya</taxon>
        <taxon>Ascomycota</taxon>
        <taxon>Pezizomycotina</taxon>
        <taxon>Sordariomycetes</taxon>
        <taxon>Xylariomycetidae</taxon>
        <taxon>Xylariales</taxon>
        <taxon>Hypoxylaceae</taxon>
        <taxon>Hypoxylon</taxon>
    </lineage>
</organism>
<comment type="caution">
    <text evidence="1">The sequence shown here is derived from an EMBL/GenBank/DDBJ whole genome shotgun (WGS) entry which is preliminary data.</text>
</comment>
<protein>
    <submittedName>
        <fullName evidence="1">Glycoside hydrolase family 16 protein</fullName>
    </submittedName>
</protein>
<sequence>MATGYSLASHYGGQGLLDSFNFFTGNDPNNGFVDYQSKENAIANNLVSVDNEYSSVRLGVDSNSTYSTDDRGRPSVRLTSQDSFTHGLFIADIYHMPASTCGTWPAFWVFNNQENGTNWPEGGEIEIIEGANTVQRNLYSAHTTAGCQAPNSGFSGEQKSLDCSKSPENIGCNYASPTSDTTSYGDAFNAEGGGVYALEWDSEALKIWHFARSTIPDNIVYGHSEAPDPSTWGPPQAVFGGSSCDPDTYFFNMSLVFNINFCGDYAGNLWGKADQCNKLAPTCEEFVAGNPNTFSEAYWDINFIDVYQLGPLTNATTPPLSSNDTSSTSSTTTLTPSTTAAPVDMTPTHTRTVTLSMAQPTQTDDGLAERALDNGYTLLGCFKSSAGYQSFSQVASSQSMSSEECVASCAGSKYAGVYHDTCYCADTIGDASAIGSEMCDIPCAQDDSEACGGRVDHGESFSPLNQINATIPTNSTLAARTTNHQNAPDMLLTVYGDLSAEPMPLGAPAMGGCPVETKTATTSLTVPTATPSKEAAVTTVAVQTVVPVIANATAPAKGTAVPYAAAPRPSASNIMPVEAAAPPSDKAATAVWTLGWGLALWFGVFGVMSVV</sequence>
<accession>A0ACB9Z0F2</accession>
<evidence type="ECO:0000313" key="1">
    <source>
        <dbReference type="EMBL" id="KAI4865103.1"/>
    </source>
</evidence>
<keyword evidence="2" id="KW-1185">Reference proteome</keyword>
<proteinExistence type="predicted"/>
<name>A0ACB9Z0F2_9PEZI</name>
<evidence type="ECO:0000313" key="2">
    <source>
        <dbReference type="Proteomes" id="UP001497700"/>
    </source>
</evidence>